<keyword evidence="1" id="KW-1133">Transmembrane helix</keyword>
<dbReference type="Proteomes" id="UP001177003">
    <property type="component" value="Chromosome 5"/>
</dbReference>
<dbReference type="EMBL" id="OX465081">
    <property type="protein sequence ID" value="CAI9286344.1"/>
    <property type="molecule type" value="Genomic_DNA"/>
</dbReference>
<reference evidence="2" key="1">
    <citation type="submission" date="2023-04" db="EMBL/GenBank/DDBJ databases">
        <authorList>
            <person name="Vijverberg K."/>
            <person name="Xiong W."/>
            <person name="Schranz E."/>
        </authorList>
    </citation>
    <scope>NUCLEOTIDE SEQUENCE</scope>
</reference>
<name>A0AA36E7R3_LACSI</name>
<feature type="transmembrane region" description="Helical" evidence="1">
    <location>
        <begin position="67"/>
        <end position="96"/>
    </location>
</feature>
<protein>
    <submittedName>
        <fullName evidence="2">Uncharacterized protein</fullName>
    </submittedName>
</protein>
<proteinExistence type="predicted"/>
<sequence length="186" mass="20681">MDRDLSRYFPCPLHFERNHSQTLTLVIYQPPLPYPSILQSSLNPFVVALNHPTAIITTLVMGLNLDVVVAVIVFSTVVPSFLLVFGCYVVVIIAGLRFHQAPPSLTAVRMEETHRFRSMLSLSVKDLTPSTLRFVAASHRTLISNSGQHPPPPRVAVVHVFQSCVERMGLFSVFHLVLVTAVRGLQ</sequence>
<keyword evidence="1" id="KW-0812">Transmembrane</keyword>
<organism evidence="2 3">
    <name type="scientific">Lactuca saligna</name>
    <name type="common">Willowleaf lettuce</name>
    <dbReference type="NCBI Taxonomy" id="75948"/>
    <lineage>
        <taxon>Eukaryota</taxon>
        <taxon>Viridiplantae</taxon>
        <taxon>Streptophyta</taxon>
        <taxon>Embryophyta</taxon>
        <taxon>Tracheophyta</taxon>
        <taxon>Spermatophyta</taxon>
        <taxon>Magnoliopsida</taxon>
        <taxon>eudicotyledons</taxon>
        <taxon>Gunneridae</taxon>
        <taxon>Pentapetalae</taxon>
        <taxon>asterids</taxon>
        <taxon>campanulids</taxon>
        <taxon>Asterales</taxon>
        <taxon>Asteraceae</taxon>
        <taxon>Cichorioideae</taxon>
        <taxon>Cichorieae</taxon>
        <taxon>Lactucinae</taxon>
        <taxon>Lactuca</taxon>
    </lineage>
</organism>
<evidence type="ECO:0000256" key="1">
    <source>
        <dbReference type="SAM" id="Phobius"/>
    </source>
</evidence>
<gene>
    <name evidence="2" type="ORF">LSALG_LOCUS25770</name>
</gene>
<dbReference type="AlphaFoldDB" id="A0AA36E7R3"/>
<keyword evidence="3" id="KW-1185">Reference proteome</keyword>
<evidence type="ECO:0000313" key="2">
    <source>
        <dbReference type="EMBL" id="CAI9286344.1"/>
    </source>
</evidence>
<accession>A0AA36E7R3</accession>
<keyword evidence="1" id="KW-0472">Membrane</keyword>
<evidence type="ECO:0000313" key="3">
    <source>
        <dbReference type="Proteomes" id="UP001177003"/>
    </source>
</evidence>